<dbReference type="GeneID" id="108825202"/>
<evidence type="ECO:0000259" key="2">
    <source>
        <dbReference type="Pfam" id="PF14392"/>
    </source>
</evidence>
<feature type="compositionally biased region" description="Basic residues" evidence="1">
    <location>
        <begin position="389"/>
        <end position="405"/>
    </location>
</feature>
<reference evidence="3" key="1">
    <citation type="journal article" date="2019" name="Database">
        <title>The radish genome database (RadishGD): an integrated information resource for radish genomics.</title>
        <authorList>
            <person name="Yu H.J."/>
            <person name="Baek S."/>
            <person name="Lee Y.J."/>
            <person name="Cho A."/>
            <person name="Mun J.H."/>
        </authorList>
    </citation>
    <scope>NUCLEOTIDE SEQUENCE [LARGE SCALE GENOMIC DNA]</scope>
    <source>
        <strain evidence="3">cv. WK10039</strain>
    </source>
</reference>
<proteinExistence type="predicted"/>
<evidence type="ECO:0000313" key="3">
    <source>
        <dbReference type="Proteomes" id="UP000504610"/>
    </source>
</evidence>
<feature type="domain" description="Zinc knuckle CX2CX4HX4C" evidence="2">
    <location>
        <begin position="119"/>
        <end position="166"/>
    </location>
</feature>
<dbReference type="RefSeq" id="XP_018454030.1">
    <property type="nucleotide sequence ID" value="XM_018598528.1"/>
</dbReference>
<accession>A0A6J0L1K0</accession>
<dbReference type="AlphaFoldDB" id="A0A6J0L1K0"/>
<feature type="compositionally biased region" description="Polar residues" evidence="1">
    <location>
        <begin position="360"/>
        <end position="370"/>
    </location>
</feature>
<dbReference type="InterPro" id="IPR025836">
    <property type="entry name" value="Zn_knuckle_CX2CX4HX4C"/>
</dbReference>
<feature type="region of interest" description="Disordered" evidence="1">
    <location>
        <begin position="335"/>
        <end position="457"/>
    </location>
</feature>
<feature type="compositionally biased region" description="Basic and acidic residues" evidence="1">
    <location>
        <begin position="442"/>
        <end position="457"/>
    </location>
</feature>
<dbReference type="Pfam" id="PF14392">
    <property type="entry name" value="zf-CCHC_4"/>
    <property type="match status" value="1"/>
</dbReference>
<evidence type="ECO:0000256" key="1">
    <source>
        <dbReference type="SAM" id="MobiDB-lite"/>
    </source>
</evidence>
<gene>
    <name evidence="4" type="primary">LOC108825202</name>
</gene>
<name>A0A6J0L1K0_RAPSA</name>
<dbReference type="PANTHER" id="PTHR31286">
    <property type="entry name" value="GLYCINE-RICH CELL WALL STRUCTURAL PROTEIN 1.8-LIKE"/>
    <property type="match status" value="1"/>
</dbReference>
<organism evidence="3 4">
    <name type="scientific">Raphanus sativus</name>
    <name type="common">Radish</name>
    <name type="synonym">Raphanus raphanistrum var. sativus</name>
    <dbReference type="NCBI Taxonomy" id="3726"/>
    <lineage>
        <taxon>Eukaryota</taxon>
        <taxon>Viridiplantae</taxon>
        <taxon>Streptophyta</taxon>
        <taxon>Embryophyta</taxon>
        <taxon>Tracheophyta</taxon>
        <taxon>Spermatophyta</taxon>
        <taxon>Magnoliopsida</taxon>
        <taxon>eudicotyledons</taxon>
        <taxon>Gunneridae</taxon>
        <taxon>Pentapetalae</taxon>
        <taxon>rosids</taxon>
        <taxon>malvids</taxon>
        <taxon>Brassicales</taxon>
        <taxon>Brassicaceae</taxon>
        <taxon>Brassiceae</taxon>
        <taxon>Raphanus</taxon>
    </lineage>
</organism>
<sequence>MDKAMMALSLDEDDVPFEMPNLSQFRLSERNARSLIGRILNPDYQKMFRVIHEILGSGKRRDLLDVLEKGVHTSNEWALAIERWAITALGERCLGEVKVVAYDPDRPQIQDYVRVLIRFDVSRPLRKNKVINLPEGGTATVRFNYERIQKRCYECQRLNHAKDVCPLLVRQRRESALDRRQRILMEKAEAEAILKPHDPLFGVLSEEQVGVDPQTGRRKISDEVLEEMHRYLLMATEEDRPIRIAMIKSSIAEAEKDPILQKTVLRLEAPPVVTLEVDKGKGRLFDFDLNEAAASSLPMQGGQREGKLLASAFNAFRREVQPGVGKDDRLVFPSEQLSHHQPQLAKTWAGPSSARPEQATRCSSLGVQSDPTEHGFEFSSSSPSGIARKQAKPRRRPHLHKRHAPKQQDSNILQELYGSEGSGSGVGSKRKGVVPAMKARKMKEARVIPHEGSPKHQ</sequence>
<dbReference type="Proteomes" id="UP000504610">
    <property type="component" value="Chromosome 9"/>
</dbReference>
<dbReference type="OrthoDB" id="1113807at2759"/>
<dbReference type="PANTHER" id="PTHR31286:SF178">
    <property type="entry name" value="DUF4283 DOMAIN-CONTAINING PROTEIN"/>
    <property type="match status" value="1"/>
</dbReference>
<dbReference type="KEGG" id="rsz:108825202"/>
<protein>
    <submittedName>
        <fullName evidence="4">Uncharacterized protein LOC108825202</fullName>
    </submittedName>
</protein>
<dbReference type="InterPro" id="IPR040256">
    <property type="entry name" value="At4g02000-like"/>
</dbReference>
<reference evidence="4" key="2">
    <citation type="submission" date="2025-08" db="UniProtKB">
        <authorList>
            <consortium name="RefSeq"/>
        </authorList>
    </citation>
    <scope>IDENTIFICATION</scope>
    <source>
        <tissue evidence="4">Leaf</tissue>
    </source>
</reference>
<feature type="compositionally biased region" description="Basic residues" evidence="1">
    <location>
        <begin position="428"/>
        <end position="441"/>
    </location>
</feature>
<evidence type="ECO:0000313" key="4">
    <source>
        <dbReference type="RefSeq" id="XP_018454030.1"/>
    </source>
</evidence>
<keyword evidence="3" id="KW-1185">Reference proteome</keyword>